<evidence type="ECO:0008006" key="3">
    <source>
        <dbReference type="Google" id="ProtNLM"/>
    </source>
</evidence>
<reference evidence="1 2" key="1">
    <citation type="submission" date="2020-11" db="EMBL/GenBank/DDBJ databases">
        <title>Streptomyces spirodelae sp. nov., isolated from duckweed.</title>
        <authorList>
            <person name="Saimee Y."/>
            <person name="Duangmal K."/>
        </authorList>
    </citation>
    <scope>NUCLEOTIDE SEQUENCE [LARGE SCALE GENOMIC DNA]</scope>
    <source>
        <strain evidence="1 2">S16-07</strain>
    </source>
</reference>
<dbReference type="Proteomes" id="UP001519064">
    <property type="component" value="Unassembled WGS sequence"/>
</dbReference>
<name>A0ABS3XC82_9ACTN</name>
<sequence>MGFGNAATRRSHHVCVDCRASYKRNGEPAPCPGCGRVLTDAGVQLAVPPRRDRDGWRALAAVLDAGLRFHPNCRCCDDGPGHRPRTMREVRECVEVSARTGLPLAEVLAMPDPVRAYEQ</sequence>
<evidence type="ECO:0000313" key="1">
    <source>
        <dbReference type="EMBL" id="MBO8192994.1"/>
    </source>
</evidence>
<keyword evidence="2" id="KW-1185">Reference proteome</keyword>
<proteinExistence type="predicted"/>
<accession>A0ABS3XC82</accession>
<comment type="caution">
    <text evidence="1">The sequence shown here is derived from an EMBL/GenBank/DDBJ whole genome shotgun (WGS) entry which is preliminary data.</text>
</comment>
<dbReference type="EMBL" id="JADKMA010000066">
    <property type="protein sequence ID" value="MBO8192994.1"/>
    <property type="molecule type" value="Genomic_DNA"/>
</dbReference>
<protein>
    <recommendedName>
        <fullName evidence="3">Deoxyxylulose-5-phosphate synthase</fullName>
    </recommendedName>
</protein>
<organism evidence="1 2">
    <name type="scientific">Streptomyces oryzae</name>
    <dbReference type="NCBI Taxonomy" id="1434886"/>
    <lineage>
        <taxon>Bacteria</taxon>
        <taxon>Bacillati</taxon>
        <taxon>Actinomycetota</taxon>
        <taxon>Actinomycetes</taxon>
        <taxon>Kitasatosporales</taxon>
        <taxon>Streptomycetaceae</taxon>
        <taxon>Streptomyces</taxon>
    </lineage>
</organism>
<evidence type="ECO:0000313" key="2">
    <source>
        <dbReference type="Proteomes" id="UP001519064"/>
    </source>
</evidence>
<gene>
    <name evidence="1" type="ORF">ITI46_15160</name>
</gene>